<protein>
    <submittedName>
        <fullName evidence="2">4Fe-4S ferredoxin iron-sulfur binding domain-containing protein</fullName>
    </submittedName>
</protein>
<accession>J1L0C5</accession>
<dbReference type="RefSeq" id="WP_004037065.1">
    <property type="nucleotide sequence ID" value="NZ_CM001555.1"/>
</dbReference>
<dbReference type="InterPro" id="IPR017896">
    <property type="entry name" value="4Fe4S_Fe-S-bd"/>
</dbReference>
<keyword evidence="3" id="KW-1185">Reference proteome</keyword>
<dbReference type="PROSITE" id="PS00198">
    <property type="entry name" value="4FE4S_FER_1"/>
    <property type="match status" value="2"/>
</dbReference>
<feature type="domain" description="4Fe-4S ferredoxin-type" evidence="1">
    <location>
        <begin position="1"/>
        <end position="29"/>
    </location>
</feature>
<name>J1L0C5_9EURY</name>
<dbReference type="GO" id="GO:0016491">
    <property type="term" value="F:oxidoreductase activity"/>
    <property type="evidence" value="ECO:0007669"/>
    <property type="project" value="UniProtKB-ARBA"/>
</dbReference>
<sequence length="60" mass="6531">MIIIDRSRCCYCGTCVATCPNSNLELIDACLTMNADCKRCGICANICPVGALEVVHEHRL</sequence>
<feature type="domain" description="4Fe-4S ferredoxin-type" evidence="1">
    <location>
        <begin position="31"/>
        <end position="57"/>
    </location>
</feature>
<evidence type="ECO:0000313" key="3">
    <source>
        <dbReference type="Proteomes" id="UP000005095"/>
    </source>
</evidence>
<dbReference type="OrthoDB" id="15347at2157"/>
<gene>
    <name evidence="2" type="ORF">Metli_0087</name>
</gene>
<organism evidence="2 3">
    <name type="scientific">Methanofollis liminatans DSM 4140</name>
    <dbReference type="NCBI Taxonomy" id="28892"/>
    <lineage>
        <taxon>Archaea</taxon>
        <taxon>Methanobacteriati</taxon>
        <taxon>Methanobacteriota</taxon>
        <taxon>Stenosarchaea group</taxon>
        <taxon>Methanomicrobia</taxon>
        <taxon>Methanomicrobiales</taxon>
        <taxon>Methanomicrobiaceae</taxon>
        <taxon>Methanofollis</taxon>
    </lineage>
</organism>
<dbReference type="InterPro" id="IPR017900">
    <property type="entry name" value="4Fe4S_Fe_S_CS"/>
</dbReference>
<dbReference type="EMBL" id="CM001555">
    <property type="protein sequence ID" value="EJG06065.1"/>
    <property type="molecule type" value="Genomic_DNA"/>
</dbReference>
<evidence type="ECO:0000259" key="1">
    <source>
        <dbReference type="PROSITE" id="PS51379"/>
    </source>
</evidence>
<dbReference type="Proteomes" id="UP000005095">
    <property type="component" value="Chromosome"/>
</dbReference>
<dbReference type="STRING" id="28892.Metli_0087"/>
<proteinExistence type="predicted"/>
<dbReference type="HOGENOM" id="CLU_139698_5_6_2"/>
<dbReference type="PROSITE" id="PS51379">
    <property type="entry name" value="4FE4S_FER_2"/>
    <property type="match status" value="2"/>
</dbReference>
<dbReference type="Gene3D" id="3.30.70.20">
    <property type="match status" value="1"/>
</dbReference>
<dbReference type="Pfam" id="PF00037">
    <property type="entry name" value="Fer4"/>
    <property type="match status" value="2"/>
</dbReference>
<dbReference type="SUPFAM" id="SSF54862">
    <property type="entry name" value="4Fe-4S ferredoxins"/>
    <property type="match status" value="1"/>
</dbReference>
<evidence type="ECO:0000313" key="2">
    <source>
        <dbReference type="EMBL" id="EJG06065.1"/>
    </source>
</evidence>
<dbReference type="AlphaFoldDB" id="J1L0C5"/>
<reference evidence="2 3" key="1">
    <citation type="submission" date="2011-08" db="EMBL/GenBank/DDBJ databases">
        <title>The complete genome of Methanofollis liminatans DSM 4140.</title>
        <authorList>
            <consortium name="US DOE Joint Genome Institute (JGI-PGF)"/>
            <person name="Lucas S."/>
            <person name="Han J."/>
            <person name="Lapidus A."/>
            <person name="Bruce D."/>
            <person name="Goodwin L."/>
            <person name="Pitluck S."/>
            <person name="Peters L."/>
            <person name="Kyrpides N."/>
            <person name="Mavromatis K."/>
            <person name="Ivanova N."/>
            <person name="Mikhailova N."/>
            <person name="Lu M."/>
            <person name="Detter J.C."/>
            <person name="Tapia R."/>
            <person name="Han C."/>
            <person name="Land M."/>
            <person name="Hauser L."/>
            <person name="Markowitz V."/>
            <person name="Cheng J.-F."/>
            <person name="Hugenholtz P."/>
            <person name="Woyke T."/>
            <person name="Wu D."/>
            <person name="Spring S."/>
            <person name="Schuler E."/>
            <person name="Brambilla E."/>
            <person name="Klenk H.-P."/>
            <person name="Eisen J.A."/>
        </authorList>
    </citation>
    <scope>NUCLEOTIDE SEQUENCE [LARGE SCALE GENOMIC DNA]</scope>
    <source>
        <strain evidence="2 3">DSM 4140</strain>
    </source>
</reference>